<sequence length="103" mass="10859">MHQSLLFQHTDKDGIQISGASPMNRTTTLLLAAVASAATLKLIAKTQAQGTDVLLATAKMVRNDMLALEAHVNATGIDVGQNPLFHMVQHDYPSAGPLATLPA</sequence>
<dbReference type="AlphaFoldDB" id="A4V777"/>
<protein>
    <submittedName>
        <fullName evidence="1">Uncharacterized protein</fullName>
    </submittedName>
</protein>
<keyword evidence="1" id="KW-0614">Plasmid</keyword>
<evidence type="ECO:0000313" key="2">
    <source>
        <dbReference type="Proteomes" id="UP000002332"/>
    </source>
</evidence>
<proteinExistence type="predicted"/>
<geneLocation type="plasmid" evidence="1 2">
    <name>pQBR103</name>
</geneLocation>
<name>A4V777_PSEFS</name>
<accession>A4V777</accession>
<gene>
    <name evidence="1" type="ordered locus">pQBR0356</name>
</gene>
<reference evidence="1 2" key="1">
    <citation type="journal article" date="2007" name="ISME J.">
        <title>Sequence-based analysis of pQBR103; a representative of a unique, transfer-proficient mega plasmid resident in the microbial community of sugar beet.</title>
        <authorList>
            <person name="Tett A."/>
            <person name="Spiers A.J."/>
            <person name="Crossman L.C."/>
            <person name="Ager D."/>
            <person name="Ciric L."/>
            <person name="Dow J.M."/>
            <person name="Fry J.C."/>
            <person name="Harris D."/>
            <person name="Lilley A."/>
            <person name="Oliver A."/>
            <person name="Parkhill J."/>
            <person name="Quail M.A."/>
            <person name="Rainey P.B."/>
            <person name="Saunders N.J."/>
            <person name="Seeger K."/>
            <person name="Snyder L.A.S."/>
            <person name="Squares R."/>
            <person name="Thomas C.M."/>
            <person name="Turner S.L."/>
            <person name="Zhang X.-X."/>
            <person name="Field D."/>
            <person name="Bailey M.J."/>
        </authorList>
    </citation>
    <scope>NUCLEOTIDE SEQUENCE [LARGE SCALE GENOMIC DNA]</scope>
    <source>
        <strain evidence="1 2">SBW25</strain>
    </source>
</reference>
<evidence type="ECO:0000313" key="1">
    <source>
        <dbReference type="EMBL" id="CAM96388.1"/>
    </source>
</evidence>
<organism evidence="1 2">
    <name type="scientific">Pseudomonas fluorescens (strain SBW25)</name>
    <dbReference type="NCBI Taxonomy" id="216595"/>
    <lineage>
        <taxon>Bacteria</taxon>
        <taxon>Pseudomonadati</taxon>
        <taxon>Pseudomonadota</taxon>
        <taxon>Gammaproteobacteria</taxon>
        <taxon>Pseudomonadales</taxon>
        <taxon>Pseudomonadaceae</taxon>
        <taxon>Pseudomonas</taxon>
    </lineage>
</organism>
<dbReference type="Proteomes" id="UP000002332">
    <property type="component" value="Plasmid pQBR103"/>
</dbReference>
<dbReference type="EMBL" id="AM235768">
    <property type="protein sequence ID" value="CAM96388.1"/>
    <property type="molecule type" value="Genomic_DNA"/>
</dbReference>